<dbReference type="AlphaFoldDB" id="A0A7L4WDT1"/>
<dbReference type="SUPFAM" id="SSF49899">
    <property type="entry name" value="Concanavalin A-like lectins/glucanases"/>
    <property type="match status" value="1"/>
</dbReference>
<feature type="domain" description="Glycosyl hydrolase family 32 C-terminal" evidence="11">
    <location>
        <begin position="351"/>
        <end position="455"/>
    </location>
</feature>
<dbReference type="PANTHER" id="PTHR43101:SF1">
    <property type="entry name" value="BETA-FRUCTOSIDASE"/>
    <property type="match status" value="1"/>
</dbReference>
<evidence type="ECO:0000256" key="4">
    <source>
        <dbReference type="ARBA" id="ARBA00019623"/>
    </source>
</evidence>
<protein>
    <recommendedName>
        <fullName evidence="4 8">Sucrose-6-phosphate hydrolase</fullName>
        <ecNumber evidence="3 8">3.2.1.26</ecNumber>
    </recommendedName>
    <alternativeName>
        <fullName evidence="7 9">Invertase</fullName>
    </alternativeName>
</protein>
<comment type="similarity">
    <text evidence="2 8">Belongs to the glycosyl hydrolase 32 family.</text>
</comment>
<evidence type="ECO:0000313" key="12">
    <source>
        <dbReference type="EMBL" id="QDJ27711.1"/>
    </source>
</evidence>
<dbReference type="SUPFAM" id="SSF75005">
    <property type="entry name" value="Arabinanase/levansucrase/invertase"/>
    <property type="match status" value="1"/>
</dbReference>
<dbReference type="KEGG" id="lpaa:BHS01_03775"/>
<dbReference type="Pfam" id="PF08244">
    <property type="entry name" value="Glyco_hydro_32C"/>
    <property type="match status" value="1"/>
</dbReference>
<dbReference type="Proteomes" id="UP000516280">
    <property type="component" value="Chromosome"/>
</dbReference>
<dbReference type="GO" id="GO:0004564">
    <property type="term" value="F:beta-fructofuranosidase activity"/>
    <property type="evidence" value="ECO:0007669"/>
    <property type="project" value="UniProtKB-EC"/>
</dbReference>
<dbReference type="UniPathway" id="UPA00238"/>
<keyword evidence="9" id="KW-0119">Carbohydrate metabolism</keyword>
<proteinExistence type="inferred from homology"/>
<evidence type="ECO:0000256" key="5">
    <source>
        <dbReference type="ARBA" id="ARBA00022801"/>
    </source>
</evidence>
<sequence>MHVNEWIEQNKVAVNTRYKPKYHFSAPIGWINDPNGFVYFKDEYHLFYQYHPYSSKWGPMHWGHAKTKDLIHWEHLPVALTPDQPYDKDGCFSGTALVVDNTLLLMYTGHTDRDGQIKQVQCLAKSTDGIHFEKFKTNPVIDERHVNNTSDFRDPKLFKRGETYYALVASTTNHVGNVLLFQSPDLENWTFKSIFLAAEKNQGTIWECPDLFTIGDKDILIVSPIGYAPDEFRFTNVNSSVWFTGKVDWPNGKFLTESVEEIDGGLDFYAAQTLIDDKNRRIMIAWQQMWGRNIPTDDLGHGWAGSMIIPKELRYDGGVIKQDYLSEFYDQFVLSEEKACQTSFETEIVPLLSAEFEGDFTIKIGTTDEFLQVSYRNHLLTFYRSKAGYQIKADENQASVRQCRLVYDKIKVTLVVDVSTVELLINNEYVFSNTMYPKADSGKIQIYSETFSVSSFKDKNELDKEMIM</sequence>
<dbReference type="CDD" id="cd08996">
    <property type="entry name" value="GH32_FFase"/>
    <property type="match status" value="1"/>
</dbReference>
<dbReference type="EMBL" id="CP017195">
    <property type="protein sequence ID" value="QDJ27711.1"/>
    <property type="molecule type" value="Genomic_DNA"/>
</dbReference>
<dbReference type="InterPro" id="IPR013320">
    <property type="entry name" value="ConA-like_dom_sf"/>
</dbReference>
<comment type="pathway">
    <text evidence="1 9">Glycan biosynthesis; sucrose metabolism.</text>
</comment>
<dbReference type="EC" id="3.2.1.26" evidence="3 8"/>
<dbReference type="InterPro" id="IPR001362">
    <property type="entry name" value="Glyco_hydro_32"/>
</dbReference>
<evidence type="ECO:0000256" key="2">
    <source>
        <dbReference type="ARBA" id="ARBA00009902"/>
    </source>
</evidence>
<dbReference type="InterPro" id="IPR006232">
    <property type="entry name" value="Suc6P_hydrolase"/>
</dbReference>
<dbReference type="NCBIfam" id="TIGR01322">
    <property type="entry name" value="scrB_fam"/>
    <property type="match status" value="1"/>
</dbReference>
<evidence type="ECO:0000256" key="7">
    <source>
        <dbReference type="ARBA" id="ARBA00033367"/>
    </source>
</evidence>
<evidence type="ECO:0000256" key="3">
    <source>
        <dbReference type="ARBA" id="ARBA00012758"/>
    </source>
</evidence>
<evidence type="ECO:0000313" key="13">
    <source>
        <dbReference type="Proteomes" id="UP000516280"/>
    </source>
</evidence>
<evidence type="ECO:0000259" key="11">
    <source>
        <dbReference type="Pfam" id="PF08244"/>
    </source>
</evidence>
<keyword evidence="6 8" id="KW-0326">Glycosidase</keyword>
<evidence type="ECO:0000256" key="9">
    <source>
        <dbReference type="RuleBase" id="RU365015"/>
    </source>
</evidence>
<dbReference type="Pfam" id="PF00251">
    <property type="entry name" value="Glyco_hydro_32N"/>
    <property type="match status" value="1"/>
</dbReference>
<dbReference type="InterPro" id="IPR013189">
    <property type="entry name" value="Glyco_hydro_32_C"/>
</dbReference>
<dbReference type="SMART" id="SM00640">
    <property type="entry name" value="Glyco_32"/>
    <property type="match status" value="1"/>
</dbReference>
<evidence type="ECO:0000256" key="6">
    <source>
        <dbReference type="ARBA" id="ARBA00023295"/>
    </source>
</evidence>
<comment type="function">
    <text evidence="9">Enables the bacterium to metabolize sucrose as a sole carbon source.</text>
</comment>
<organism evidence="12 13">
    <name type="scientific">Pseudolactococcus paracarnosus</name>
    <dbReference type="NCBI Taxonomy" id="2749962"/>
    <lineage>
        <taxon>Bacteria</taxon>
        <taxon>Bacillati</taxon>
        <taxon>Bacillota</taxon>
        <taxon>Bacilli</taxon>
        <taxon>Lactobacillales</taxon>
        <taxon>Streptococcaceae</taxon>
        <taxon>Pseudolactococcus</taxon>
    </lineage>
</organism>
<name>A0A7L4WDT1_9LACT</name>
<accession>A0A7L4WDT1</accession>
<gene>
    <name evidence="12" type="ORF">BHS01_03775</name>
</gene>
<keyword evidence="5 8" id="KW-0378">Hydrolase</keyword>
<dbReference type="GO" id="GO:0005985">
    <property type="term" value="P:sucrose metabolic process"/>
    <property type="evidence" value="ECO:0007669"/>
    <property type="project" value="UniProtKB-UniPathway"/>
</dbReference>
<dbReference type="GO" id="GO:0005737">
    <property type="term" value="C:cytoplasm"/>
    <property type="evidence" value="ECO:0007669"/>
    <property type="project" value="UniProtKB-SubCell"/>
</dbReference>
<evidence type="ECO:0000256" key="8">
    <source>
        <dbReference type="RuleBase" id="RU362110"/>
    </source>
</evidence>
<dbReference type="InterPro" id="IPR051214">
    <property type="entry name" value="GH32_Enzymes"/>
</dbReference>
<evidence type="ECO:0000259" key="10">
    <source>
        <dbReference type="Pfam" id="PF00251"/>
    </source>
</evidence>
<reference evidence="12 13" key="1">
    <citation type="submission" date="2016-09" db="EMBL/GenBank/DDBJ databases">
        <title>Lactic acid bacteria from MAP meat Genome sequencing and assembly.</title>
        <authorList>
            <person name="Behr J."/>
            <person name="Hilgarth M."/>
            <person name="Vogel R.F."/>
        </authorList>
    </citation>
    <scope>NUCLEOTIDE SEQUENCE [LARGE SCALE GENOMIC DNA]</scope>
    <source>
        <strain evidence="12 13">TMW21615</strain>
    </source>
</reference>
<dbReference type="InterPro" id="IPR023296">
    <property type="entry name" value="Glyco_hydro_beta-prop_sf"/>
</dbReference>
<dbReference type="PANTHER" id="PTHR43101">
    <property type="entry name" value="BETA-FRUCTOSIDASE"/>
    <property type="match status" value="1"/>
</dbReference>
<comment type="catalytic activity">
    <reaction evidence="8">
        <text>Hydrolysis of terminal non-reducing beta-D-fructofuranoside residues in beta-D-fructofuranosides.</text>
        <dbReference type="EC" id="3.2.1.26"/>
    </reaction>
</comment>
<comment type="subcellular location">
    <subcellularLocation>
        <location evidence="9">Cytoplasm</location>
    </subcellularLocation>
</comment>
<dbReference type="InterPro" id="IPR013148">
    <property type="entry name" value="Glyco_hydro_32_N"/>
</dbReference>
<dbReference type="Gene3D" id="2.115.10.20">
    <property type="entry name" value="Glycosyl hydrolase domain, family 43"/>
    <property type="match status" value="1"/>
</dbReference>
<dbReference type="Gene3D" id="2.60.120.560">
    <property type="entry name" value="Exo-inulinase, domain 1"/>
    <property type="match status" value="1"/>
</dbReference>
<keyword evidence="9" id="KW-0963">Cytoplasm</keyword>
<feature type="domain" description="Glycosyl hydrolase family 32 N-terminal" evidence="10">
    <location>
        <begin position="23"/>
        <end position="316"/>
    </location>
</feature>
<dbReference type="RefSeq" id="WP_109834835.1">
    <property type="nucleotide sequence ID" value="NZ_CP017195.1"/>
</dbReference>
<evidence type="ECO:0000256" key="1">
    <source>
        <dbReference type="ARBA" id="ARBA00004914"/>
    </source>
</evidence>